<dbReference type="AlphaFoldDB" id="A0A7C9BDM2"/>
<protein>
    <submittedName>
        <fullName evidence="1">DUF5074 domain-containing protein</fullName>
    </submittedName>
</protein>
<dbReference type="RefSeq" id="WP_152761536.1">
    <property type="nucleotide sequence ID" value="NZ_WHLY01000002.1"/>
</dbReference>
<evidence type="ECO:0000313" key="2">
    <source>
        <dbReference type="Proteomes" id="UP000479293"/>
    </source>
</evidence>
<sequence length="361" mass="39295">MRGQFLKVLGGLALVGFLNACREKDPTPEVYELGVIVKNAGNYFDNNGSISFLRREKTVAENDLFFKENGRSFKGSVQDYAEIGGHSLVLVDNSTAGLDNVEIINFGTWKSEATLGSPDIENPRSVVGISPTKAYVSCWGATGSYPDFFVNPGYVAVIDLNTFKVIKKIPTPSGAERMVKVGDDVYVGNANKSKDLLVIDATTDAVKGNVTIGNLPEPIALDANGKLWVKTDFSVVRLNPRTFAIEATLPVGSDPLRTPSNFAIAPDGQGFYFVYSYYDPTSNANKGETYYFSINDTKINTTKPFVNRIFSGLGVDPLQLLIYGAVTPSYKQAGYVVRYRTDGSLVDSIKVDIAPSGFMFK</sequence>
<keyword evidence="2" id="KW-1185">Reference proteome</keyword>
<dbReference type="InterPro" id="IPR011045">
    <property type="entry name" value="N2O_reductase_N"/>
</dbReference>
<proteinExistence type="predicted"/>
<gene>
    <name evidence="1" type="ORF">GBK04_16545</name>
</gene>
<name>A0A7C9BDM2_9BACT</name>
<reference evidence="1 2" key="1">
    <citation type="submission" date="2019-10" db="EMBL/GenBank/DDBJ databases">
        <title>Draft Genome Sequence of Cytophagaceae sp. SJW1-29.</title>
        <authorList>
            <person name="Choi A."/>
        </authorList>
    </citation>
    <scope>NUCLEOTIDE SEQUENCE [LARGE SCALE GENOMIC DNA]</scope>
    <source>
        <strain evidence="1 2">SJW1-29</strain>
    </source>
</reference>
<dbReference type="Pfam" id="PF16819">
    <property type="entry name" value="DUF5074"/>
    <property type="match status" value="1"/>
</dbReference>
<dbReference type="InterPro" id="IPR015943">
    <property type="entry name" value="WD40/YVTN_repeat-like_dom_sf"/>
</dbReference>
<dbReference type="EMBL" id="WHLY01000002">
    <property type="protein sequence ID" value="MPR34918.1"/>
    <property type="molecule type" value="Genomic_DNA"/>
</dbReference>
<dbReference type="PANTHER" id="PTHR47197:SF3">
    <property type="entry name" value="DIHYDRO-HEME D1 DEHYDROGENASE"/>
    <property type="match status" value="1"/>
</dbReference>
<dbReference type="PANTHER" id="PTHR47197">
    <property type="entry name" value="PROTEIN NIRF"/>
    <property type="match status" value="1"/>
</dbReference>
<organism evidence="1 2">
    <name type="scientific">Salmonirosea aquatica</name>
    <dbReference type="NCBI Taxonomy" id="2654236"/>
    <lineage>
        <taxon>Bacteria</taxon>
        <taxon>Pseudomonadati</taxon>
        <taxon>Bacteroidota</taxon>
        <taxon>Cytophagia</taxon>
        <taxon>Cytophagales</taxon>
        <taxon>Spirosomataceae</taxon>
        <taxon>Salmonirosea</taxon>
    </lineage>
</organism>
<dbReference type="InterPro" id="IPR051200">
    <property type="entry name" value="Host-pathogen_enzymatic-act"/>
</dbReference>
<dbReference type="Proteomes" id="UP000479293">
    <property type="component" value="Unassembled WGS sequence"/>
</dbReference>
<dbReference type="InterPro" id="IPR031815">
    <property type="entry name" value="DUF5074"/>
</dbReference>
<dbReference type="Gene3D" id="2.130.10.10">
    <property type="entry name" value="YVTN repeat-like/Quinoprotein amine dehydrogenase"/>
    <property type="match status" value="1"/>
</dbReference>
<evidence type="ECO:0000313" key="1">
    <source>
        <dbReference type="EMBL" id="MPR34918.1"/>
    </source>
</evidence>
<dbReference type="SUPFAM" id="SSF50974">
    <property type="entry name" value="Nitrous oxide reductase, N-terminal domain"/>
    <property type="match status" value="1"/>
</dbReference>
<comment type="caution">
    <text evidence="1">The sequence shown here is derived from an EMBL/GenBank/DDBJ whole genome shotgun (WGS) entry which is preliminary data.</text>
</comment>
<accession>A0A7C9BDM2</accession>